<name>A0A9D2I7L8_9FIRM</name>
<dbReference type="Pfam" id="PF12833">
    <property type="entry name" value="HTH_18"/>
    <property type="match status" value="1"/>
</dbReference>
<dbReference type="InterPro" id="IPR020449">
    <property type="entry name" value="Tscrpt_reg_AraC-type_HTH"/>
</dbReference>
<protein>
    <submittedName>
        <fullName evidence="5">AraC family transcriptional regulator</fullName>
    </submittedName>
</protein>
<dbReference type="PROSITE" id="PS01124">
    <property type="entry name" value="HTH_ARAC_FAMILY_2"/>
    <property type="match status" value="1"/>
</dbReference>
<evidence type="ECO:0000259" key="4">
    <source>
        <dbReference type="PROSITE" id="PS01124"/>
    </source>
</evidence>
<reference evidence="5" key="1">
    <citation type="journal article" date="2021" name="PeerJ">
        <title>Extensive microbial diversity within the chicken gut microbiome revealed by metagenomics and culture.</title>
        <authorList>
            <person name="Gilroy R."/>
            <person name="Ravi A."/>
            <person name="Getino M."/>
            <person name="Pursley I."/>
            <person name="Horton D.L."/>
            <person name="Alikhan N.F."/>
            <person name="Baker D."/>
            <person name="Gharbi K."/>
            <person name="Hall N."/>
            <person name="Watson M."/>
            <person name="Adriaenssens E.M."/>
            <person name="Foster-Nyarko E."/>
            <person name="Jarju S."/>
            <person name="Secka A."/>
            <person name="Antonio M."/>
            <person name="Oren A."/>
            <person name="Chaudhuri R.R."/>
            <person name="La Ragione R."/>
            <person name="Hildebrand F."/>
            <person name="Pallen M.J."/>
        </authorList>
    </citation>
    <scope>NUCLEOTIDE SEQUENCE</scope>
    <source>
        <strain evidence="5">CHK179-7159</strain>
    </source>
</reference>
<comment type="caution">
    <text evidence="5">The sequence shown here is derived from an EMBL/GenBank/DDBJ whole genome shotgun (WGS) entry which is preliminary data.</text>
</comment>
<proteinExistence type="predicted"/>
<dbReference type="PANTHER" id="PTHR43280:SF2">
    <property type="entry name" value="HTH-TYPE TRANSCRIPTIONAL REGULATOR EXSA"/>
    <property type="match status" value="1"/>
</dbReference>
<keyword evidence="1" id="KW-0805">Transcription regulation</keyword>
<accession>A0A9D2I7L8</accession>
<dbReference type="SUPFAM" id="SSF46689">
    <property type="entry name" value="Homeodomain-like"/>
    <property type="match status" value="2"/>
</dbReference>
<evidence type="ECO:0000313" key="5">
    <source>
        <dbReference type="EMBL" id="HJA93169.1"/>
    </source>
</evidence>
<dbReference type="SUPFAM" id="SSF51215">
    <property type="entry name" value="Regulatory protein AraC"/>
    <property type="match status" value="1"/>
</dbReference>
<dbReference type="Gene3D" id="1.10.10.60">
    <property type="entry name" value="Homeodomain-like"/>
    <property type="match status" value="2"/>
</dbReference>
<dbReference type="Proteomes" id="UP000886858">
    <property type="component" value="Unassembled WGS sequence"/>
</dbReference>
<evidence type="ECO:0000256" key="3">
    <source>
        <dbReference type="ARBA" id="ARBA00023163"/>
    </source>
</evidence>
<dbReference type="SMART" id="SM00342">
    <property type="entry name" value="HTH_ARAC"/>
    <property type="match status" value="1"/>
</dbReference>
<feature type="domain" description="HTH araC/xylS-type" evidence="4">
    <location>
        <begin position="167"/>
        <end position="265"/>
    </location>
</feature>
<dbReference type="PRINTS" id="PR00032">
    <property type="entry name" value="HTHARAC"/>
</dbReference>
<sequence length="269" mass="30932">MEISENQNALQIWKNFELNIIYAGFARTGREWEAENVCSPFSRLYFILKGEGLVRRGEGALRLQEGRIYLIPAGMSFGYSCENFMEQLFFHVNVNGQNGMDFFRSCTAILERDAEKGRTEEALGLFRSERAADAFRLKGLIWEELACFAEASGMQMPLWQNCSGLIRHFFSLAQNPVSASNHIKNLARQLHVSESTLSKRFRAETGMTPGSYLNRLVLDRACRMLLSEDDSIAAVAERLGFSDQFYFTKYFRRQMNMTPSAYRRLMRRG</sequence>
<evidence type="ECO:0000256" key="1">
    <source>
        <dbReference type="ARBA" id="ARBA00023015"/>
    </source>
</evidence>
<organism evidence="5 6">
    <name type="scientific">Candidatus Eisenbergiella merdipullorum</name>
    <dbReference type="NCBI Taxonomy" id="2838553"/>
    <lineage>
        <taxon>Bacteria</taxon>
        <taxon>Bacillati</taxon>
        <taxon>Bacillota</taxon>
        <taxon>Clostridia</taxon>
        <taxon>Lachnospirales</taxon>
        <taxon>Lachnospiraceae</taxon>
        <taxon>Eisenbergiella</taxon>
    </lineage>
</organism>
<reference evidence="5" key="2">
    <citation type="submission" date="2021-04" db="EMBL/GenBank/DDBJ databases">
        <authorList>
            <person name="Gilroy R."/>
        </authorList>
    </citation>
    <scope>NUCLEOTIDE SEQUENCE</scope>
    <source>
        <strain evidence="5">CHK179-7159</strain>
    </source>
</reference>
<keyword evidence="3" id="KW-0804">Transcription</keyword>
<gene>
    <name evidence="5" type="ORF">H9717_08680</name>
</gene>
<dbReference type="GO" id="GO:0043565">
    <property type="term" value="F:sequence-specific DNA binding"/>
    <property type="evidence" value="ECO:0007669"/>
    <property type="project" value="InterPro"/>
</dbReference>
<keyword evidence="2" id="KW-0238">DNA-binding</keyword>
<dbReference type="InterPro" id="IPR037923">
    <property type="entry name" value="HTH-like"/>
</dbReference>
<dbReference type="AlphaFoldDB" id="A0A9D2I7L8"/>
<evidence type="ECO:0000313" key="6">
    <source>
        <dbReference type="Proteomes" id="UP000886858"/>
    </source>
</evidence>
<dbReference type="GO" id="GO:0003700">
    <property type="term" value="F:DNA-binding transcription factor activity"/>
    <property type="evidence" value="ECO:0007669"/>
    <property type="project" value="InterPro"/>
</dbReference>
<dbReference type="InterPro" id="IPR009057">
    <property type="entry name" value="Homeodomain-like_sf"/>
</dbReference>
<evidence type="ECO:0000256" key="2">
    <source>
        <dbReference type="ARBA" id="ARBA00023125"/>
    </source>
</evidence>
<dbReference type="InterPro" id="IPR018060">
    <property type="entry name" value="HTH_AraC"/>
</dbReference>
<dbReference type="EMBL" id="DWYY01000091">
    <property type="protein sequence ID" value="HJA93169.1"/>
    <property type="molecule type" value="Genomic_DNA"/>
</dbReference>
<dbReference type="PANTHER" id="PTHR43280">
    <property type="entry name" value="ARAC-FAMILY TRANSCRIPTIONAL REGULATOR"/>
    <property type="match status" value="1"/>
</dbReference>